<dbReference type="eggNOG" id="KOG2411">
    <property type="taxonomic scope" value="Eukaryota"/>
</dbReference>
<dbReference type="EnsemblPlants" id="Bra008148.1">
    <property type="protein sequence ID" value="Bra008148.1-P"/>
    <property type="gene ID" value="Bra008148"/>
</dbReference>
<evidence type="ECO:0000313" key="2">
    <source>
        <dbReference type="Proteomes" id="UP000011750"/>
    </source>
</evidence>
<protein>
    <submittedName>
        <fullName evidence="1">Uncharacterized protein</fullName>
    </submittedName>
</protein>
<dbReference type="InParanoid" id="M4CVA1"/>
<dbReference type="GO" id="GO:0004815">
    <property type="term" value="F:aspartate-tRNA ligase activity"/>
    <property type="evidence" value="ECO:0000318"/>
    <property type="project" value="GO_Central"/>
</dbReference>
<reference evidence="1" key="3">
    <citation type="submission" date="2023-03" db="UniProtKB">
        <authorList>
            <consortium name="EnsemblPlants"/>
        </authorList>
    </citation>
    <scope>IDENTIFICATION</scope>
    <source>
        <strain evidence="1">cv. Chiifu-401-42</strain>
    </source>
</reference>
<evidence type="ECO:0000313" key="1">
    <source>
        <dbReference type="EnsemblPlants" id="Bra008148.1-P"/>
    </source>
</evidence>
<accession>M4CVA1</accession>
<dbReference type="GO" id="GO:0005739">
    <property type="term" value="C:mitochondrion"/>
    <property type="evidence" value="ECO:0000318"/>
    <property type="project" value="GO_Central"/>
</dbReference>
<reference evidence="1 2" key="2">
    <citation type="journal article" date="2018" name="Hortic Res">
        <title>Improved Brassica rapa reference genome by single-molecule sequencing and chromosome conformation capture technologies.</title>
        <authorList>
            <person name="Zhang L."/>
            <person name="Cai X."/>
            <person name="Wu J."/>
            <person name="Liu M."/>
            <person name="Grob S."/>
            <person name="Cheng F."/>
            <person name="Liang J."/>
            <person name="Cai C."/>
            <person name="Liu Z."/>
            <person name="Liu B."/>
            <person name="Wang F."/>
            <person name="Li S."/>
            <person name="Liu F."/>
            <person name="Li X."/>
            <person name="Cheng L."/>
            <person name="Yang W."/>
            <person name="Li M.H."/>
            <person name="Grossniklaus U."/>
            <person name="Zheng H."/>
            <person name="Wang X."/>
        </authorList>
    </citation>
    <scope>NUCLEOTIDE SEQUENCE [LARGE SCALE GENOMIC DNA]</scope>
    <source>
        <strain evidence="1 2">cv. Chiifu-401-42</strain>
    </source>
</reference>
<dbReference type="STRING" id="51351.M4CVA1"/>
<dbReference type="AlphaFoldDB" id="M4CVA1"/>
<dbReference type="Gramene" id="Bra008148.1">
    <property type="protein sequence ID" value="Bra008148.1-P"/>
    <property type="gene ID" value="Bra008148"/>
</dbReference>
<dbReference type="GO" id="GO:0006422">
    <property type="term" value="P:aspartyl-tRNA aminoacylation"/>
    <property type="evidence" value="ECO:0000318"/>
    <property type="project" value="GO_Central"/>
</dbReference>
<name>M4CVA1_BRACM</name>
<dbReference type="HOGENOM" id="CLU_1176859_0_0_1"/>
<organism evidence="1 2">
    <name type="scientific">Brassica campestris</name>
    <name type="common">Field mustard</name>
    <dbReference type="NCBI Taxonomy" id="3711"/>
    <lineage>
        <taxon>Eukaryota</taxon>
        <taxon>Viridiplantae</taxon>
        <taxon>Streptophyta</taxon>
        <taxon>Embryophyta</taxon>
        <taxon>Tracheophyta</taxon>
        <taxon>Spermatophyta</taxon>
        <taxon>Magnoliopsida</taxon>
        <taxon>eudicotyledons</taxon>
        <taxon>Gunneridae</taxon>
        <taxon>Pentapetalae</taxon>
        <taxon>rosids</taxon>
        <taxon>malvids</taxon>
        <taxon>Brassicales</taxon>
        <taxon>Brassicaceae</taxon>
        <taxon>Brassiceae</taxon>
        <taxon>Brassica</taxon>
    </lineage>
</organism>
<reference evidence="1 2" key="1">
    <citation type="journal article" date="2011" name="Nat. Genet.">
        <title>The genome of the mesopolyploid crop species Brassica rapa.</title>
        <authorList>
            <consortium name="Brassica rapa Genome Sequencing Project Consortium"/>
            <person name="Wang X."/>
            <person name="Wang H."/>
            <person name="Wang J."/>
            <person name="Sun R."/>
            <person name="Wu J."/>
            <person name="Liu S."/>
            <person name="Bai Y."/>
            <person name="Mun J.H."/>
            <person name="Bancroft I."/>
            <person name="Cheng F."/>
            <person name="Huang S."/>
            <person name="Li X."/>
            <person name="Hua W."/>
            <person name="Wang J."/>
            <person name="Wang X."/>
            <person name="Freeling M."/>
            <person name="Pires J.C."/>
            <person name="Paterson A.H."/>
            <person name="Chalhoub B."/>
            <person name="Wang B."/>
            <person name="Hayward A."/>
            <person name="Sharpe A.G."/>
            <person name="Park B.S."/>
            <person name="Weisshaar B."/>
            <person name="Liu B."/>
            <person name="Li B."/>
            <person name="Liu B."/>
            <person name="Tong C."/>
            <person name="Song C."/>
            <person name="Duran C."/>
            <person name="Peng C."/>
            <person name="Geng C."/>
            <person name="Koh C."/>
            <person name="Lin C."/>
            <person name="Edwards D."/>
            <person name="Mu D."/>
            <person name="Shen D."/>
            <person name="Soumpourou E."/>
            <person name="Li F."/>
            <person name="Fraser F."/>
            <person name="Conant G."/>
            <person name="Lassalle G."/>
            <person name="King G.J."/>
            <person name="Bonnema G."/>
            <person name="Tang H."/>
            <person name="Wang H."/>
            <person name="Belcram H."/>
            <person name="Zhou H."/>
            <person name="Hirakawa H."/>
            <person name="Abe H."/>
            <person name="Guo H."/>
            <person name="Wang H."/>
            <person name="Jin H."/>
            <person name="Parkin I.A."/>
            <person name="Batley J."/>
            <person name="Kim J.S."/>
            <person name="Just J."/>
            <person name="Li J."/>
            <person name="Xu J."/>
            <person name="Deng J."/>
            <person name="Kim J.A."/>
            <person name="Li J."/>
            <person name="Yu J."/>
            <person name="Meng J."/>
            <person name="Wang J."/>
            <person name="Min J."/>
            <person name="Poulain J."/>
            <person name="Wang J."/>
            <person name="Hatakeyama K."/>
            <person name="Wu K."/>
            <person name="Wang L."/>
            <person name="Fang L."/>
            <person name="Trick M."/>
            <person name="Links M.G."/>
            <person name="Zhao M."/>
            <person name="Jin M."/>
            <person name="Ramchiary N."/>
            <person name="Drou N."/>
            <person name="Berkman P.J."/>
            <person name="Cai Q."/>
            <person name="Huang Q."/>
            <person name="Li R."/>
            <person name="Tabata S."/>
            <person name="Cheng S."/>
            <person name="Zhang S."/>
            <person name="Zhang S."/>
            <person name="Huang S."/>
            <person name="Sato S."/>
            <person name="Sun S."/>
            <person name="Kwon S.J."/>
            <person name="Choi S.R."/>
            <person name="Lee T.H."/>
            <person name="Fan W."/>
            <person name="Zhao X."/>
            <person name="Tan X."/>
            <person name="Xu X."/>
            <person name="Wang Y."/>
            <person name="Qiu Y."/>
            <person name="Yin Y."/>
            <person name="Li Y."/>
            <person name="Du Y."/>
            <person name="Liao Y."/>
            <person name="Lim Y."/>
            <person name="Narusaka Y."/>
            <person name="Wang Y."/>
            <person name="Wang Z."/>
            <person name="Li Z."/>
            <person name="Wang Z."/>
            <person name="Xiong Z."/>
            <person name="Zhang Z."/>
        </authorList>
    </citation>
    <scope>NUCLEOTIDE SEQUENCE [LARGE SCALE GENOMIC DNA]</scope>
    <source>
        <strain evidence="1 2">cv. Chiifu-401-42</strain>
    </source>
</reference>
<dbReference type="Proteomes" id="UP000011750">
    <property type="component" value="Chromosome A02"/>
</dbReference>
<proteinExistence type="predicted"/>
<keyword evidence="2" id="KW-1185">Reference proteome</keyword>
<sequence>MEGLQQRQVREQVRSAAERDYDSFSVKPFNGNYDEELGVFINSFVTDEDTSQEQLLFSFLCDAIESVRDCKRLYVCSRYSMQVNGGTVRTRPNESINKKMKTGVLEVVAEHVEILNPMRSKLGVRTNKKKRVGPVPGVQVGWLQSMLPQSPQLFKQMLMLSKLSKKANSAVVLAVLEAACCTSTVEVRLSGKQRNMKHGFKLMGVDKEMGNAVKKDFETAIKHYSTAMEIDDEEIS</sequence>